<name>A0A645IMV9_9ZZZZ</name>
<gene>
    <name evidence="1" type="ORF">SDC9_200057</name>
</gene>
<organism evidence="1">
    <name type="scientific">bioreactor metagenome</name>
    <dbReference type="NCBI Taxonomy" id="1076179"/>
    <lineage>
        <taxon>unclassified sequences</taxon>
        <taxon>metagenomes</taxon>
        <taxon>ecological metagenomes</taxon>
    </lineage>
</organism>
<proteinExistence type="predicted"/>
<dbReference type="AlphaFoldDB" id="A0A645IMV9"/>
<evidence type="ECO:0000313" key="1">
    <source>
        <dbReference type="EMBL" id="MPN52396.1"/>
    </source>
</evidence>
<dbReference type="EMBL" id="VSSQ01118466">
    <property type="protein sequence ID" value="MPN52396.1"/>
    <property type="molecule type" value="Genomic_DNA"/>
</dbReference>
<comment type="caution">
    <text evidence="1">The sequence shown here is derived from an EMBL/GenBank/DDBJ whole genome shotgun (WGS) entry which is preliminary data.</text>
</comment>
<protein>
    <submittedName>
        <fullName evidence="1">Uncharacterized protein</fullName>
    </submittedName>
</protein>
<reference evidence="1" key="1">
    <citation type="submission" date="2019-08" db="EMBL/GenBank/DDBJ databases">
        <authorList>
            <person name="Kucharzyk K."/>
            <person name="Murdoch R.W."/>
            <person name="Higgins S."/>
            <person name="Loffler F."/>
        </authorList>
    </citation>
    <scope>NUCLEOTIDE SEQUENCE</scope>
</reference>
<sequence length="96" mass="9936">MLPSEITAISVVPPPISIAIFPEASSTSSPAPMAVAIDSSIKKAFPAPASSVAFLSARRSTSVALVGIPTITVGFIRLKPPSAWFIKYFSIAMATS</sequence>
<accession>A0A645IMV9</accession>